<sequence>MKVAIVFAYVVGIIYSVFFVAGGIVAIMEGI</sequence>
<name>A0A0F9DQ29_9ZZZZ</name>
<organism evidence="2">
    <name type="scientific">marine sediment metagenome</name>
    <dbReference type="NCBI Taxonomy" id="412755"/>
    <lineage>
        <taxon>unclassified sequences</taxon>
        <taxon>metagenomes</taxon>
        <taxon>ecological metagenomes</taxon>
    </lineage>
</organism>
<keyword evidence="1" id="KW-0812">Transmembrane</keyword>
<proteinExistence type="predicted"/>
<evidence type="ECO:0000313" key="2">
    <source>
        <dbReference type="EMBL" id="KKL19766.1"/>
    </source>
</evidence>
<protein>
    <submittedName>
        <fullName evidence="2">Uncharacterized protein</fullName>
    </submittedName>
</protein>
<gene>
    <name evidence="2" type="ORF">LCGC14_2462150</name>
</gene>
<accession>A0A0F9DQ29</accession>
<dbReference type="EMBL" id="LAZR01038358">
    <property type="protein sequence ID" value="KKL19766.1"/>
    <property type="molecule type" value="Genomic_DNA"/>
</dbReference>
<reference evidence="2" key="1">
    <citation type="journal article" date="2015" name="Nature">
        <title>Complex archaea that bridge the gap between prokaryotes and eukaryotes.</title>
        <authorList>
            <person name="Spang A."/>
            <person name="Saw J.H."/>
            <person name="Jorgensen S.L."/>
            <person name="Zaremba-Niedzwiedzka K."/>
            <person name="Martijn J."/>
            <person name="Lind A.E."/>
            <person name="van Eijk R."/>
            <person name="Schleper C."/>
            <person name="Guy L."/>
            <person name="Ettema T.J."/>
        </authorList>
    </citation>
    <scope>NUCLEOTIDE SEQUENCE</scope>
</reference>
<evidence type="ECO:0000256" key="1">
    <source>
        <dbReference type="SAM" id="Phobius"/>
    </source>
</evidence>
<dbReference type="AlphaFoldDB" id="A0A0F9DQ29"/>
<comment type="caution">
    <text evidence="2">The sequence shown here is derived from an EMBL/GenBank/DDBJ whole genome shotgun (WGS) entry which is preliminary data.</text>
</comment>
<keyword evidence="1" id="KW-1133">Transmembrane helix</keyword>
<feature type="transmembrane region" description="Helical" evidence="1">
    <location>
        <begin position="6"/>
        <end position="28"/>
    </location>
</feature>
<keyword evidence="1" id="KW-0472">Membrane</keyword>